<accession>S0EX39</accession>
<evidence type="ECO:0000259" key="1">
    <source>
        <dbReference type="Pfam" id="PF00248"/>
    </source>
</evidence>
<dbReference type="EMBL" id="HF951689">
    <property type="protein sequence ID" value="CCW35991.1"/>
    <property type="molecule type" value="Genomic_DNA"/>
</dbReference>
<organism evidence="2 3">
    <name type="scientific">Chthonomonas calidirosea (strain DSM 23976 / ICMP 18418 / T49)</name>
    <dbReference type="NCBI Taxonomy" id="1303518"/>
    <lineage>
        <taxon>Bacteria</taxon>
        <taxon>Bacillati</taxon>
        <taxon>Armatimonadota</taxon>
        <taxon>Chthonomonadia</taxon>
        <taxon>Chthonomonadales</taxon>
        <taxon>Chthonomonadaceae</taxon>
        <taxon>Chthonomonas</taxon>
    </lineage>
</organism>
<dbReference type="KEGG" id="ccz:CCALI_02184"/>
<dbReference type="InterPro" id="IPR020471">
    <property type="entry name" value="AKR"/>
</dbReference>
<dbReference type="AlphaFoldDB" id="S0EX39"/>
<dbReference type="OrthoDB" id="5523216at2"/>
<keyword evidence="3" id="KW-1185">Reference proteome</keyword>
<sequence length="336" mass="37893">MQDPELLSHLREKSKERPLTRREFMRALTVATAAGPGLISATLSGISLTRSQRAEAAEAIVAAFGKLPKRPFGTRLGHMMVTPVCICYDWNPELFAPALALGINFIHKAGYWGQNIPDVIKRLPRESFYCDITVDNTPDHPDDYDRAYNQVVSSLEQNGLKYYDIFRAHFGWKTVDAYRIHNVSYQVFKRLKREGKVRYFGVSQHPYVPYPDIISAEIEGGNIDAMQVWFSYGTAPETEKVFAEASKAGIGMTAMKVFDHGHGRINDQFMQEWNAPGQPGRALLRYTLSRKRPDGKPIFHTCVTALGNLQTFEENIGAVSPQVSQRDGFDIQKIYA</sequence>
<dbReference type="InterPro" id="IPR006311">
    <property type="entry name" value="TAT_signal"/>
</dbReference>
<dbReference type="RefSeq" id="WP_016483512.1">
    <property type="nucleotide sequence ID" value="NC_021487.1"/>
</dbReference>
<gene>
    <name evidence="2" type="ORF">CCALI_02184</name>
</gene>
<dbReference type="Pfam" id="PF00248">
    <property type="entry name" value="Aldo_ket_red"/>
    <property type="match status" value="1"/>
</dbReference>
<name>S0EX39_CHTCT</name>
<dbReference type="PATRIC" id="fig|1303518.3.peg.2267"/>
<dbReference type="GO" id="GO:0016491">
    <property type="term" value="F:oxidoreductase activity"/>
    <property type="evidence" value="ECO:0007669"/>
    <property type="project" value="InterPro"/>
</dbReference>
<dbReference type="InterPro" id="IPR023210">
    <property type="entry name" value="NADP_OxRdtase_dom"/>
</dbReference>
<dbReference type="PANTHER" id="PTHR42686">
    <property type="entry name" value="GH17980P-RELATED"/>
    <property type="match status" value="1"/>
</dbReference>
<evidence type="ECO:0000313" key="2">
    <source>
        <dbReference type="EMBL" id="CCW35991.1"/>
    </source>
</evidence>
<dbReference type="STRING" id="454171.CP488_01909"/>
<dbReference type="Proteomes" id="UP000014227">
    <property type="component" value="Chromosome I"/>
</dbReference>
<dbReference type="Gene3D" id="3.20.20.100">
    <property type="entry name" value="NADP-dependent oxidoreductase domain"/>
    <property type="match status" value="1"/>
</dbReference>
<dbReference type="PROSITE" id="PS51318">
    <property type="entry name" value="TAT"/>
    <property type="match status" value="1"/>
</dbReference>
<dbReference type="HOGENOM" id="CLU_825633_0_0_0"/>
<dbReference type="InParanoid" id="S0EX39"/>
<proteinExistence type="predicted"/>
<reference evidence="3" key="1">
    <citation type="submission" date="2013-03" db="EMBL/GenBank/DDBJ databases">
        <title>Genome sequence of Chthonomonas calidirosea, the first sequenced genome from the Armatimonadetes phylum (formally candidate division OP10).</title>
        <authorList>
            <person name="Lee K.C.Y."/>
            <person name="Morgan X.C."/>
            <person name="Dunfield P.F."/>
            <person name="Tamas I."/>
            <person name="Houghton K.M."/>
            <person name="Vyssotski M."/>
            <person name="Ryan J.L.J."/>
            <person name="Lagutin K."/>
            <person name="McDonald I.R."/>
            <person name="Stott M.B."/>
        </authorList>
    </citation>
    <scope>NUCLEOTIDE SEQUENCE [LARGE SCALE GENOMIC DNA]</scope>
    <source>
        <strain evidence="3">DSM 23976 / ICMP 18418 / T49</strain>
    </source>
</reference>
<dbReference type="InterPro" id="IPR036812">
    <property type="entry name" value="NAD(P)_OxRdtase_dom_sf"/>
</dbReference>
<dbReference type="eggNOG" id="COG1453">
    <property type="taxonomic scope" value="Bacteria"/>
</dbReference>
<dbReference type="SUPFAM" id="SSF51430">
    <property type="entry name" value="NAD(P)-linked oxidoreductase"/>
    <property type="match status" value="1"/>
</dbReference>
<dbReference type="GO" id="GO:0005829">
    <property type="term" value="C:cytosol"/>
    <property type="evidence" value="ECO:0007669"/>
    <property type="project" value="TreeGrafter"/>
</dbReference>
<feature type="domain" description="NADP-dependent oxidoreductase" evidence="1">
    <location>
        <begin position="98"/>
        <end position="262"/>
    </location>
</feature>
<dbReference type="PANTHER" id="PTHR42686:SF1">
    <property type="entry name" value="GH17980P-RELATED"/>
    <property type="match status" value="1"/>
</dbReference>
<evidence type="ECO:0000313" key="3">
    <source>
        <dbReference type="Proteomes" id="UP000014227"/>
    </source>
</evidence>
<protein>
    <submittedName>
        <fullName evidence="2">Predicted oxidoreductases of the aldo/keto reductase family</fullName>
    </submittedName>
</protein>